<feature type="compositionally biased region" description="Basic residues" evidence="1">
    <location>
        <begin position="1"/>
        <end position="13"/>
    </location>
</feature>
<dbReference type="AlphaFoldDB" id="A0A2P5ATD0"/>
<keyword evidence="3" id="KW-1185">Reference proteome</keyword>
<feature type="region of interest" description="Disordered" evidence="1">
    <location>
        <begin position="1"/>
        <end position="45"/>
    </location>
</feature>
<accession>A0A2P5ATD0</accession>
<evidence type="ECO:0000313" key="2">
    <source>
        <dbReference type="EMBL" id="PON39741.1"/>
    </source>
</evidence>
<sequence>MDKTRSVKSKKLSTAKTQASTSSERKRKSSSKLPEKTPVLKPDILEKNPIDLKEKRANLSSRAEETIDFFFFRKVLFFDNIQKLETLKYCNFTRPKKMEKSKVL</sequence>
<evidence type="ECO:0000256" key="1">
    <source>
        <dbReference type="SAM" id="MobiDB-lite"/>
    </source>
</evidence>
<reference evidence="3" key="1">
    <citation type="submission" date="2016-06" db="EMBL/GenBank/DDBJ databases">
        <title>Parallel loss of symbiosis genes in relatives of nitrogen-fixing non-legume Parasponia.</title>
        <authorList>
            <person name="Van Velzen R."/>
            <person name="Holmer R."/>
            <person name="Bu F."/>
            <person name="Rutten L."/>
            <person name="Van Zeijl A."/>
            <person name="Liu W."/>
            <person name="Santuari L."/>
            <person name="Cao Q."/>
            <person name="Sharma T."/>
            <person name="Shen D."/>
            <person name="Roswanjaya Y."/>
            <person name="Wardhani T."/>
            <person name="Kalhor M.S."/>
            <person name="Jansen J."/>
            <person name="Van den Hoogen J."/>
            <person name="Gungor B."/>
            <person name="Hartog M."/>
            <person name="Hontelez J."/>
            <person name="Verver J."/>
            <person name="Yang W.-C."/>
            <person name="Schijlen E."/>
            <person name="Repin R."/>
            <person name="Schilthuizen M."/>
            <person name="Schranz E."/>
            <person name="Heidstra R."/>
            <person name="Miyata K."/>
            <person name="Fedorova E."/>
            <person name="Kohlen W."/>
            <person name="Bisseling T."/>
            <person name="Smit S."/>
            <person name="Geurts R."/>
        </authorList>
    </citation>
    <scope>NUCLEOTIDE SEQUENCE [LARGE SCALE GENOMIC DNA]</scope>
    <source>
        <strain evidence="3">cv. WU1-14</strain>
    </source>
</reference>
<dbReference type="EMBL" id="JXTB01000456">
    <property type="protein sequence ID" value="PON39741.1"/>
    <property type="molecule type" value="Genomic_DNA"/>
</dbReference>
<proteinExistence type="predicted"/>
<evidence type="ECO:0000313" key="3">
    <source>
        <dbReference type="Proteomes" id="UP000237105"/>
    </source>
</evidence>
<dbReference type="Proteomes" id="UP000237105">
    <property type="component" value="Unassembled WGS sequence"/>
</dbReference>
<protein>
    <submittedName>
        <fullName evidence="2">Uncharacterized protein</fullName>
    </submittedName>
</protein>
<gene>
    <name evidence="2" type="ORF">PanWU01x14_302480</name>
</gene>
<comment type="caution">
    <text evidence="2">The sequence shown here is derived from an EMBL/GenBank/DDBJ whole genome shotgun (WGS) entry which is preliminary data.</text>
</comment>
<name>A0A2P5ATD0_PARAD</name>
<organism evidence="2 3">
    <name type="scientific">Parasponia andersonii</name>
    <name type="common">Sponia andersonii</name>
    <dbReference type="NCBI Taxonomy" id="3476"/>
    <lineage>
        <taxon>Eukaryota</taxon>
        <taxon>Viridiplantae</taxon>
        <taxon>Streptophyta</taxon>
        <taxon>Embryophyta</taxon>
        <taxon>Tracheophyta</taxon>
        <taxon>Spermatophyta</taxon>
        <taxon>Magnoliopsida</taxon>
        <taxon>eudicotyledons</taxon>
        <taxon>Gunneridae</taxon>
        <taxon>Pentapetalae</taxon>
        <taxon>rosids</taxon>
        <taxon>fabids</taxon>
        <taxon>Rosales</taxon>
        <taxon>Cannabaceae</taxon>
        <taxon>Parasponia</taxon>
    </lineage>
</organism>